<reference evidence="1 2" key="1">
    <citation type="submission" date="2015-09" db="EMBL/GenBank/DDBJ databases">
        <authorList>
            <consortium name="Pathogen Informatics"/>
        </authorList>
    </citation>
    <scope>NUCLEOTIDE SEQUENCE [LARGE SCALE GENOMIC DNA]</scope>
    <source>
        <strain evidence="1 2">2789STDY5608850</strain>
    </source>
</reference>
<gene>
    <name evidence="1" type="ORF">ERS852407_03224</name>
</gene>
<dbReference type="Proteomes" id="UP000095651">
    <property type="component" value="Unassembled WGS sequence"/>
</dbReference>
<protein>
    <submittedName>
        <fullName evidence="1">Uncharacterized protein</fullName>
    </submittedName>
</protein>
<sequence>MALNGAKRLAGSLFGKAEMPDLGLGDTGKVLPLRPMMERLLSLDREAWGLYAWSREPLEGKFDREQKLQYQRKAEACGREEAALAAAEVVLEVPDSLAKSAAASMKLQVTTPDTPVGGGQVTFAQYVEPDEVTIFMEAVEKAEALAASEGLADLLGDVKIFDILLAHEIFHAVEFKKEDVIYTKTERVELWRKPFSNKSRLVCLGEMAGMAFAEELLKLPFSPYVLDVLLMYGYHGAAATALFEEIMEIAGENGGKVEEETC</sequence>
<proteinExistence type="predicted"/>
<dbReference type="RefSeq" id="WP_070102450.1">
    <property type="nucleotide sequence ID" value="NZ_CABIXC010000008.1"/>
</dbReference>
<dbReference type="AlphaFoldDB" id="A0A174G7Q5"/>
<name>A0A174G7Q5_9FIRM</name>
<accession>A0A174G7Q5</accession>
<organism evidence="1 2">
    <name type="scientific">Hungatella hathewayi</name>
    <dbReference type="NCBI Taxonomy" id="154046"/>
    <lineage>
        <taxon>Bacteria</taxon>
        <taxon>Bacillati</taxon>
        <taxon>Bacillota</taxon>
        <taxon>Clostridia</taxon>
        <taxon>Lachnospirales</taxon>
        <taxon>Lachnospiraceae</taxon>
        <taxon>Hungatella</taxon>
    </lineage>
</organism>
<evidence type="ECO:0000313" key="2">
    <source>
        <dbReference type="Proteomes" id="UP000095651"/>
    </source>
</evidence>
<dbReference type="EMBL" id="CYZE01000008">
    <property type="protein sequence ID" value="CUO56909.1"/>
    <property type="molecule type" value="Genomic_DNA"/>
</dbReference>
<evidence type="ECO:0000313" key="1">
    <source>
        <dbReference type="EMBL" id="CUO56909.1"/>
    </source>
</evidence>